<dbReference type="SUPFAM" id="SSF47353">
    <property type="entry name" value="Retrovirus capsid dimerization domain-like"/>
    <property type="match status" value="1"/>
</dbReference>
<dbReference type="PANTHER" id="PTHR46888:SF1">
    <property type="entry name" value="RIBONUCLEASE H"/>
    <property type="match status" value="1"/>
</dbReference>
<dbReference type="Pfam" id="PF02023">
    <property type="entry name" value="SCAN"/>
    <property type="match status" value="1"/>
</dbReference>
<proteinExistence type="predicted"/>
<comment type="caution">
    <text evidence="2">The sequence shown here is derived from an EMBL/GenBank/DDBJ whole genome shotgun (WGS) entry which is preliminary data.</text>
</comment>
<dbReference type="Proteomes" id="UP001066276">
    <property type="component" value="Chromosome 1_1"/>
</dbReference>
<gene>
    <name evidence="2" type="ORF">NDU88_000013</name>
</gene>
<dbReference type="Gene3D" id="1.10.4020.10">
    <property type="entry name" value="DNA breaking-rejoining enzymes"/>
    <property type="match status" value="1"/>
</dbReference>
<dbReference type="InterPro" id="IPR003309">
    <property type="entry name" value="SCAN_dom"/>
</dbReference>
<evidence type="ECO:0000313" key="3">
    <source>
        <dbReference type="Proteomes" id="UP001066276"/>
    </source>
</evidence>
<evidence type="ECO:0000313" key="2">
    <source>
        <dbReference type="EMBL" id="KAJ1212349.1"/>
    </source>
</evidence>
<feature type="domain" description="SCAN box" evidence="1">
    <location>
        <begin position="88"/>
        <end position="164"/>
    </location>
</feature>
<name>A0AAV7WK07_PLEWA</name>
<keyword evidence="3" id="KW-1185">Reference proteome</keyword>
<dbReference type="PROSITE" id="PS50804">
    <property type="entry name" value="SCAN_BOX"/>
    <property type="match status" value="1"/>
</dbReference>
<dbReference type="EMBL" id="JANPWB010000001">
    <property type="protein sequence ID" value="KAJ1212349.1"/>
    <property type="molecule type" value="Genomic_DNA"/>
</dbReference>
<dbReference type="PANTHER" id="PTHR46888">
    <property type="entry name" value="ZINC KNUCKLE DOMAINCONTAINING PROTEIN-RELATED"/>
    <property type="match status" value="1"/>
</dbReference>
<dbReference type="AlphaFoldDB" id="A0AAV7WK07"/>
<reference evidence="2" key="1">
    <citation type="journal article" date="2022" name="bioRxiv">
        <title>Sequencing and chromosome-scale assembly of the giantPleurodeles waltlgenome.</title>
        <authorList>
            <person name="Brown T."/>
            <person name="Elewa A."/>
            <person name="Iarovenko S."/>
            <person name="Subramanian E."/>
            <person name="Araus A.J."/>
            <person name="Petzold A."/>
            <person name="Susuki M."/>
            <person name="Suzuki K.-i.T."/>
            <person name="Hayashi T."/>
            <person name="Toyoda A."/>
            <person name="Oliveira C."/>
            <person name="Osipova E."/>
            <person name="Leigh N.D."/>
            <person name="Simon A."/>
            <person name="Yun M.H."/>
        </authorList>
    </citation>
    <scope>NUCLEOTIDE SEQUENCE</scope>
    <source>
        <strain evidence="2">20211129_DDA</strain>
        <tissue evidence="2">Liver</tissue>
    </source>
</reference>
<protein>
    <recommendedName>
        <fullName evidence="1">SCAN box domain-containing protein</fullName>
    </recommendedName>
</protein>
<organism evidence="2 3">
    <name type="scientific">Pleurodeles waltl</name>
    <name type="common">Iberian ribbed newt</name>
    <dbReference type="NCBI Taxonomy" id="8319"/>
    <lineage>
        <taxon>Eukaryota</taxon>
        <taxon>Metazoa</taxon>
        <taxon>Chordata</taxon>
        <taxon>Craniata</taxon>
        <taxon>Vertebrata</taxon>
        <taxon>Euteleostomi</taxon>
        <taxon>Amphibia</taxon>
        <taxon>Batrachia</taxon>
        <taxon>Caudata</taxon>
        <taxon>Salamandroidea</taxon>
        <taxon>Salamandridae</taxon>
        <taxon>Pleurodelinae</taxon>
        <taxon>Pleurodeles</taxon>
    </lineage>
</organism>
<dbReference type="SMART" id="SM00431">
    <property type="entry name" value="SCAN"/>
    <property type="match status" value="1"/>
</dbReference>
<dbReference type="InterPro" id="IPR038269">
    <property type="entry name" value="SCAN_sf"/>
</dbReference>
<sequence>MCPQNPAESMELVKMNPGDDPEAFLRKFECVAENAQWPKEEWASRLAPLLSGEALAIYQALSYYSAKDYEQVKGSLLDHLDRSEESYRKKFRSLAFTSGPQRVACQLRDLGRRWLKPELRSAAEIVELIVVEQFICVLPEVAGEWLSHHQVQSLDLAVQLIEGFLAAGDERFVSADCTSNAPGLLGEHSNAGVVPVISEMIPKIKEEVDLPVSSHSTSHVLQTEEEDTSPFSGHLSFPGVKESLSASDHLDPKWLKIKRHEVLSACDDLDPRWLRIKQDGTLNSCDHMGTGSLKIKDENDLDAKESIQSSYKGEMCV</sequence>
<evidence type="ECO:0000259" key="1">
    <source>
        <dbReference type="PROSITE" id="PS50804"/>
    </source>
</evidence>
<accession>A0AAV7WK07</accession>